<evidence type="ECO:0000256" key="9">
    <source>
        <dbReference type="RuleBase" id="RU000520"/>
    </source>
</evidence>
<dbReference type="EC" id="6.3.4.4" evidence="8 9"/>
<keyword evidence="3 8" id="KW-0479">Metal-binding</keyword>
<dbReference type="Gene3D" id="1.10.300.10">
    <property type="entry name" value="Adenylosuccinate Synthetase, subunit A, domain 2"/>
    <property type="match status" value="1"/>
</dbReference>
<evidence type="ECO:0000256" key="3">
    <source>
        <dbReference type="ARBA" id="ARBA00022723"/>
    </source>
</evidence>
<comment type="cofactor">
    <cofactor evidence="8">
        <name>Mg(2+)</name>
        <dbReference type="ChEBI" id="CHEBI:18420"/>
    </cofactor>
    <text evidence="8">Binds 1 Mg(2+) ion per subunit.</text>
</comment>
<proteinExistence type="inferred from homology"/>
<evidence type="ECO:0000256" key="8">
    <source>
        <dbReference type="HAMAP-Rule" id="MF_00011"/>
    </source>
</evidence>
<reference evidence="10" key="1">
    <citation type="journal article" date="2019" name="PLoS Negl. Trop. Dis.">
        <title>Revisiting the worldwide diversity of Leptospira species in the environment.</title>
        <authorList>
            <person name="Vincent A.T."/>
            <person name="Schiettekatte O."/>
            <person name="Bourhy P."/>
            <person name="Veyrier F.J."/>
            <person name="Picardeau M."/>
        </authorList>
    </citation>
    <scope>NUCLEOTIDE SEQUENCE [LARGE SCALE GENOMIC DNA]</scope>
    <source>
        <strain evidence="10">201800277</strain>
    </source>
</reference>
<evidence type="ECO:0000313" key="10">
    <source>
        <dbReference type="EMBL" id="TGK91911.1"/>
    </source>
</evidence>
<feature type="binding site" evidence="8">
    <location>
        <position position="40"/>
    </location>
    <ligand>
        <name>Mg(2+)</name>
        <dbReference type="ChEBI" id="CHEBI:18420"/>
    </ligand>
</feature>
<feature type="binding site" evidence="8">
    <location>
        <position position="306"/>
    </location>
    <ligand>
        <name>GTP</name>
        <dbReference type="ChEBI" id="CHEBI:37565"/>
    </ligand>
</feature>
<feature type="binding site" description="in other chain" evidence="8">
    <location>
        <begin position="13"/>
        <end position="16"/>
    </location>
    <ligand>
        <name>IMP</name>
        <dbReference type="ChEBI" id="CHEBI:58053"/>
        <note>ligand shared between dimeric partners</note>
    </ligand>
</feature>
<feature type="active site" description="Proton donor" evidence="8">
    <location>
        <position position="41"/>
    </location>
</feature>
<sequence>MPANLVVGAQWGDEGKAKVIDYLSKDTDIIVRYQGGANAGHTVVVGGKKYIFHLVPSGIIYDNTTCVIGNGVVLDPEYFLKECADLESHGFKVKEKVLISDSCHILLPYHRLIDEAREAGSSPERKIGTTKKGIGMCYADKMLRNGVRAGDLLDKDLLKRKLTHILEVKNQELVKYYDLEPVNITEMYDFLLDFADKMGKNIVNTVYYLNSELQKGKRVLLEGAQGTGLDIDFGTYPYVTSSNPTTGGALAGSGVSFRYLQDVIGITKAYATRVGEGPFPSEILGEAGDVLRKLGGEYGSTTGRPRRCGWFDVQMIKHAVTVNGINSLVLTKIDVLSHYDNIPVVVGYEYKGKKLDFFPSQGLEDVKPLFAEFKGWKDDISGINSFSKLPALCQSYIKSLQELVNTKIGIVSTGPDREHTIIMD</sequence>
<dbReference type="InterPro" id="IPR042109">
    <property type="entry name" value="Adenylosuccinate_synth_dom1"/>
</dbReference>
<gene>
    <name evidence="8" type="primary">purA</name>
    <name evidence="10" type="ORF">EHQ30_17155</name>
</gene>
<dbReference type="SMART" id="SM00788">
    <property type="entry name" value="Adenylsucc_synt"/>
    <property type="match status" value="1"/>
</dbReference>
<keyword evidence="4 8" id="KW-0547">Nucleotide-binding</keyword>
<evidence type="ECO:0000256" key="4">
    <source>
        <dbReference type="ARBA" id="ARBA00022741"/>
    </source>
</evidence>
<comment type="similarity">
    <text evidence="8 9">Belongs to the adenylosuccinate synthetase family.</text>
</comment>
<feature type="binding site" description="in other chain" evidence="8">
    <location>
        <begin position="38"/>
        <end position="41"/>
    </location>
    <ligand>
        <name>IMP</name>
        <dbReference type="ChEBI" id="CHEBI:58053"/>
        <note>ligand shared between dimeric partners</note>
    </ligand>
</feature>
<dbReference type="InterPro" id="IPR001114">
    <property type="entry name" value="Adenylosuccinate_synthetase"/>
</dbReference>
<dbReference type="OrthoDB" id="9807553at2"/>
<keyword evidence="5 8" id="KW-0658">Purine biosynthesis</keyword>
<comment type="pathway">
    <text evidence="8 9">Purine metabolism; AMP biosynthesis via de novo pathway; AMP from IMP: step 1/2.</text>
</comment>
<dbReference type="PANTHER" id="PTHR11846:SF0">
    <property type="entry name" value="ADENYLOSUCCINATE SYNTHETASE"/>
    <property type="match status" value="1"/>
</dbReference>
<comment type="subunit">
    <text evidence="1 8">Homodimer.</text>
</comment>
<dbReference type="Pfam" id="PF00709">
    <property type="entry name" value="Adenylsucc_synt"/>
    <property type="match status" value="1"/>
</dbReference>
<dbReference type="GO" id="GO:0005737">
    <property type="term" value="C:cytoplasm"/>
    <property type="evidence" value="ECO:0007669"/>
    <property type="project" value="UniProtKB-SubCell"/>
</dbReference>
<feature type="binding site" evidence="8">
    <location>
        <begin position="412"/>
        <end position="414"/>
    </location>
    <ligand>
        <name>GTP</name>
        <dbReference type="ChEBI" id="CHEBI:37565"/>
    </ligand>
</feature>
<dbReference type="InterPro" id="IPR042111">
    <property type="entry name" value="Adenylosuccinate_synth_dom3"/>
</dbReference>
<feature type="binding site" evidence="8">
    <location>
        <begin position="332"/>
        <end position="334"/>
    </location>
    <ligand>
        <name>GTP</name>
        <dbReference type="ChEBI" id="CHEBI:37565"/>
    </ligand>
</feature>
<dbReference type="InterPro" id="IPR018220">
    <property type="entry name" value="Adenylosuccin_syn_GTP-bd"/>
</dbReference>
<comment type="function">
    <text evidence="8">Plays an important role in the de novo pathway of purine nucleotide biosynthesis. Catalyzes the first committed step in the biosynthesis of AMP from IMP.</text>
</comment>
<evidence type="ECO:0000256" key="1">
    <source>
        <dbReference type="ARBA" id="ARBA00011738"/>
    </source>
</evidence>
<keyword evidence="11" id="KW-1185">Reference proteome</keyword>
<dbReference type="HAMAP" id="MF_00011">
    <property type="entry name" value="Adenylosucc_synth"/>
    <property type="match status" value="1"/>
</dbReference>
<keyword evidence="7 8" id="KW-0342">GTP-binding</keyword>
<dbReference type="GO" id="GO:0004019">
    <property type="term" value="F:adenylosuccinate synthase activity"/>
    <property type="evidence" value="ECO:0007669"/>
    <property type="project" value="UniProtKB-UniRule"/>
</dbReference>
<comment type="caution">
    <text evidence="10">The sequence shown here is derived from an EMBL/GenBank/DDBJ whole genome shotgun (WGS) entry which is preliminary data.</text>
</comment>
<dbReference type="GO" id="GO:0000287">
    <property type="term" value="F:magnesium ion binding"/>
    <property type="evidence" value="ECO:0007669"/>
    <property type="project" value="UniProtKB-UniRule"/>
</dbReference>
<dbReference type="RefSeq" id="WP_100790750.1">
    <property type="nucleotide sequence ID" value="NZ_NPDQ01000004.1"/>
</dbReference>
<feature type="binding site" evidence="8">
    <location>
        <begin position="12"/>
        <end position="18"/>
    </location>
    <ligand>
        <name>GTP</name>
        <dbReference type="ChEBI" id="CHEBI:37565"/>
    </ligand>
</feature>
<dbReference type="AlphaFoldDB" id="A0A2M9Y1H6"/>
<dbReference type="FunFam" id="1.10.300.10:FF:000001">
    <property type="entry name" value="Adenylosuccinate synthetase"/>
    <property type="match status" value="1"/>
</dbReference>
<dbReference type="Gene3D" id="3.90.170.10">
    <property type="entry name" value="Adenylosuccinate Synthetase, subunit A, domain 3"/>
    <property type="match status" value="1"/>
</dbReference>
<dbReference type="SUPFAM" id="SSF52540">
    <property type="entry name" value="P-loop containing nucleoside triphosphate hydrolases"/>
    <property type="match status" value="1"/>
</dbReference>
<feature type="binding site" evidence="8">
    <location>
        <begin position="300"/>
        <end position="306"/>
    </location>
    <ligand>
        <name>substrate</name>
    </ligand>
</feature>
<dbReference type="NCBIfam" id="NF002223">
    <property type="entry name" value="PRK01117.1"/>
    <property type="match status" value="1"/>
</dbReference>
<accession>A0A2M9Y1H6</accession>
<keyword evidence="8" id="KW-0963">Cytoplasm</keyword>
<dbReference type="UniPathway" id="UPA00075">
    <property type="reaction ID" value="UER00335"/>
</dbReference>
<evidence type="ECO:0000256" key="2">
    <source>
        <dbReference type="ARBA" id="ARBA00022598"/>
    </source>
</evidence>
<evidence type="ECO:0000256" key="7">
    <source>
        <dbReference type="ARBA" id="ARBA00023134"/>
    </source>
</evidence>
<feature type="binding site" description="in other chain" evidence="8">
    <location>
        <position position="225"/>
    </location>
    <ligand>
        <name>IMP</name>
        <dbReference type="ChEBI" id="CHEBI:58053"/>
        <note>ligand shared between dimeric partners</note>
    </ligand>
</feature>
<comment type="catalytic activity">
    <reaction evidence="8 9">
        <text>IMP + L-aspartate + GTP = N(6)-(1,2-dicarboxyethyl)-AMP + GDP + phosphate + 2 H(+)</text>
        <dbReference type="Rhea" id="RHEA:15753"/>
        <dbReference type="ChEBI" id="CHEBI:15378"/>
        <dbReference type="ChEBI" id="CHEBI:29991"/>
        <dbReference type="ChEBI" id="CHEBI:37565"/>
        <dbReference type="ChEBI" id="CHEBI:43474"/>
        <dbReference type="ChEBI" id="CHEBI:57567"/>
        <dbReference type="ChEBI" id="CHEBI:58053"/>
        <dbReference type="ChEBI" id="CHEBI:58189"/>
        <dbReference type="EC" id="6.3.4.4"/>
    </reaction>
</comment>
<dbReference type="Proteomes" id="UP000297891">
    <property type="component" value="Unassembled WGS sequence"/>
</dbReference>
<keyword evidence="6 8" id="KW-0460">Magnesium</keyword>
<evidence type="ECO:0000313" key="11">
    <source>
        <dbReference type="Proteomes" id="UP000297891"/>
    </source>
</evidence>
<feature type="binding site" evidence="8">
    <location>
        <position position="13"/>
    </location>
    <ligand>
        <name>Mg(2+)</name>
        <dbReference type="ChEBI" id="CHEBI:18420"/>
    </ligand>
</feature>
<evidence type="ECO:0000256" key="6">
    <source>
        <dbReference type="ARBA" id="ARBA00022842"/>
    </source>
</evidence>
<feature type="binding site" description="in other chain" evidence="8">
    <location>
        <position position="304"/>
    </location>
    <ligand>
        <name>IMP</name>
        <dbReference type="ChEBI" id="CHEBI:58053"/>
        <note>ligand shared between dimeric partners</note>
    </ligand>
</feature>
<dbReference type="GO" id="GO:0005525">
    <property type="term" value="F:GTP binding"/>
    <property type="evidence" value="ECO:0007669"/>
    <property type="project" value="UniProtKB-UniRule"/>
</dbReference>
<comment type="subcellular location">
    <subcellularLocation>
        <location evidence="8">Cytoplasm</location>
    </subcellularLocation>
</comment>
<dbReference type="GO" id="GO:0046040">
    <property type="term" value="P:IMP metabolic process"/>
    <property type="evidence" value="ECO:0007669"/>
    <property type="project" value="TreeGrafter"/>
</dbReference>
<dbReference type="PANTHER" id="PTHR11846">
    <property type="entry name" value="ADENYLOSUCCINATE SYNTHETASE"/>
    <property type="match status" value="1"/>
</dbReference>
<feature type="binding site" description="in other chain" evidence="8">
    <location>
        <position position="240"/>
    </location>
    <ligand>
        <name>IMP</name>
        <dbReference type="ChEBI" id="CHEBI:58053"/>
        <note>ligand shared between dimeric partners</note>
    </ligand>
</feature>
<dbReference type="InterPro" id="IPR027417">
    <property type="entry name" value="P-loop_NTPase"/>
</dbReference>
<dbReference type="EMBL" id="RQFP01000014">
    <property type="protein sequence ID" value="TGK91911.1"/>
    <property type="molecule type" value="Genomic_DNA"/>
</dbReference>
<dbReference type="FunFam" id="3.90.170.10:FF:000001">
    <property type="entry name" value="Adenylosuccinate synthetase"/>
    <property type="match status" value="1"/>
</dbReference>
<dbReference type="NCBIfam" id="TIGR00184">
    <property type="entry name" value="purA"/>
    <property type="match status" value="1"/>
</dbReference>
<evidence type="ECO:0000256" key="5">
    <source>
        <dbReference type="ARBA" id="ARBA00022755"/>
    </source>
</evidence>
<dbReference type="PROSITE" id="PS01266">
    <property type="entry name" value="ADENYLOSUCCIN_SYN_1"/>
    <property type="match status" value="1"/>
</dbReference>
<dbReference type="InterPro" id="IPR042110">
    <property type="entry name" value="Adenylosuccinate_synth_dom2"/>
</dbReference>
<feature type="active site" description="Proton acceptor" evidence="8">
    <location>
        <position position="13"/>
    </location>
</feature>
<protein>
    <recommendedName>
        <fullName evidence="8 9">Adenylosuccinate synthetase</fullName>
        <shortName evidence="8">AMPSase</shortName>
        <shortName evidence="8">AdSS</shortName>
        <ecNumber evidence="8 9">6.3.4.4</ecNumber>
    </recommendedName>
    <alternativeName>
        <fullName evidence="8">IMP--aspartate ligase</fullName>
    </alternativeName>
</protein>
<dbReference type="GO" id="GO:0044208">
    <property type="term" value="P:'de novo' AMP biosynthetic process"/>
    <property type="evidence" value="ECO:0007669"/>
    <property type="project" value="UniProtKB-UniRule"/>
</dbReference>
<keyword evidence="2 8" id="KW-0436">Ligase</keyword>
<dbReference type="CDD" id="cd03108">
    <property type="entry name" value="AdSS"/>
    <property type="match status" value="1"/>
</dbReference>
<organism evidence="10 11">
    <name type="scientific">Leptospira brenneri</name>
    <dbReference type="NCBI Taxonomy" id="2023182"/>
    <lineage>
        <taxon>Bacteria</taxon>
        <taxon>Pseudomonadati</taxon>
        <taxon>Spirochaetota</taxon>
        <taxon>Spirochaetia</taxon>
        <taxon>Leptospirales</taxon>
        <taxon>Leptospiraceae</taxon>
        <taxon>Leptospira</taxon>
    </lineage>
</organism>
<feature type="binding site" evidence="8">
    <location>
        <begin position="40"/>
        <end position="42"/>
    </location>
    <ligand>
        <name>GTP</name>
        <dbReference type="ChEBI" id="CHEBI:37565"/>
    </ligand>
</feature>
<feature type="binding site" description="in other chain" evidence="8">
    <location>
        <position position="130"/>
    </location>
    <ligand>
        <name>IMP</name>
        <dbReference type="ChEBI" id="CHEBI:58053"/>
        <note>ligand shared between dimeric partners</note>
    </ligand>
</feature>
<name>A0A2M9Y1H6_9LEPT</name>
<feature type="binding site" evidence="8">
    <location>
        <position position="144"/>
    </location>
    <ligand>
        <name>IMP</name>
        <dbReference type="ChEBI" id="CHEBI:58053"/>
        <note>ligand shared between dimeric partners</note>
    </ligand>
</feature>
<dbReference type="Gene3D" id="3.40.440.10">
    <property type="entry name" value="Adenylosuccinate Synthetase, subunit A, domain 1"/>
    <property type="match status" value="1"/>
</dbReference>